<organism evidence="8 9">
    <name type="scientific">Blyttiomyces helicus</name>
    <dbReference type="NCBI Taxonomy" id="388810"/>
    <lineage>
        <taxon>Eukaryota</taxon>
        <taxon>Fungi</taxon>
        <taxon>Fungi incertae sedis</taxon>
        <taxon>Chytridiomycota</taxon>
        <taxon>Chytridiomycota incertae sedis</taxon>
        <taxon>Chytridiomycetes</taxon>
        <taxon>Chytridiomycetes incertae sedis</taxon>
        <taxon>Blyttiomyces</taxon>
    </lineage>
</organism>
<reference evidence="9" key="1">
    <citation type="journal article" date="2018" name="Nat. Microbiol.">
        <title>Leveraging single-cell genomics to expand the fungal tree of life.</title>
        <authorList>
            <person name="Ahrendt S.R."/>
            <person name="Quandt C.A."/>
            <person name="Ciobanu D."/>
            <person name="Clum A."/>
            <person name="Salamov A."/>
            <person name="Andreopoulos B."/>
            <person name="Cheng J.F."/>
            <person name="Woyke T."/>
            <person name="Pelin A."/>
            <person name="Henrissat B."/>
            <person name="Reynolds N.K."/>
            <person name="Benny G.L."/>
            <person name="Smith M.E."/>
            <person name="James T.Y."/>
            <person name="Grigoriev I.V."/>
        </authorList>
    </citation>
    <scope>NUCLEOTIDE SEQUENCE [LARGE SCALE GENOMIC DNA]</scope>
</reference>
<evidence type="ECO:0000256" key="7">
    <source>
        <dbReference type="SAM" id="MobiDB-lite"/>
    </source>
</evidence>
<dbReference type="AlphaFoldDB" id="A0A4P9VZW5"/>
<protein>
    <recommendedName>
        <fullName evidence="5">V-type proton ATPase subunit G</fullName>
    </recommendedName>
</protein>
<comment type="subunit">
    <text evidence="5">V-ATPase is a heteromultimeric enzyme made up of two complexes: the ATP-hydrolytic V1 complex and the proton translocation V0 complex.</text>
</comment>
<dbReference type="Pfam" id="PF03179">
    <property type="entry name" value="V-ATPase_G"/>
    <property type="match status" value="1"/>
</dbReference>
<feature type="non-terminal residue" evidence="8">
    <location>
        <position position="135"/>
    </location>
</feature>
<gene>
    <name evidence="8" type="ORF">BDK51DRAFT_27620</name>
</gene>
<comment type="similarity">
    <text evidence="1 5">Belongs to the V-ATPase G subunit family.</text>
</comment>
<dbReference type="Proteomes" id="UP000269721">
    <property type="component" value="Unassembled WGS sequence"/>
</dbReference>
<dbReference type="PANTHER" id="PTHR12713">
    <property type="entry name" value="VACUOLAR ATP SYNTHASE SUBUNIT G"/>
    <property type="match status" value="1"/>
</dbReference>
<keyword evidence="2 5" id="KW-0813">Transport</keyword>
<dbReference type="GO" id="GO:0016887">
    <property type="term" value="F:ATP hydrolysis activity"/>
    <property type="evidence" value="ECO:0007669"/>
    <property type="project" value="TreeGrafter"/>
</dbReference>
<evidence type="ECO:0000256" key="1">
    <source>
        <dbReference type="ARBA" id="ARBA00010066"/>
    </source>
</evidence>
<dbReference type="EMBL" id="KZ999148">
    <property type="protein sequence ID" value="RKO85369.1"/>
    <property type="molecule type" value="Genomic_DNA"/>
</dbReference>
<dbReference type="OrthoDB" id="250802at2759"/>
<evidence type="ECO:0000256" key="2">
    <source>
        <dbReference type="ARBA" id="ARBA00022448"/>
    </source>
</evidence>
<dbReference type="FunFam" id="1.20.5.2950:FF:000001">
    <property type="entry name" value="V-type proton ATPase subunit G"/>
    <property type="match status" value="1"/>
</dbReference>
<dbReference type="InterPro" id="IPR005124">
    <property type="entry name" value="V-ATPase_G"/>
</dbReference>
<dbReference type="NCBIfam" id="TIGR01147">
    <property type="entry name" value="V_ATP_synt_G"/>
    <property type="match status" value="1"/>
</dbReference>
<comment type="function">
    <text evidence="5">Subunit of the V1 complex of vacuolar(H+)-ATPase (V-ATPase), a multisubunit enzyme composed of a peripheral complex (V1) that hydrolyzes ATP and a membrane integral complex (V0) that translocates protons. V-ATPase is responsible for acidifying and maintaining the pH of intracellular compartments and in some cell types, is targeted to the plasma membrane, where it is responsible for acidifying the extracellular environment.</text>
</comment>
<accession>A0A4P9VZW5</accession>
<name>A0A4P9VZW5_9FUNG</name>
<evidence type="ECO:0000256" key="3">
    <source>
        <dbReference type="ARBA" id="ARBA00022781"/>
    </source>
</evidence>
<dbReference type="GO" id="GO:0000221">
    <property type="term" value="C:vacuolar proton-transporting V-type ATPase, V1 domain"/>
    <property type="evidence" value="ECO:0007669"/>
    <property type="project" value="TreeGrafter"/>
</dbReference>
<evidence type="ECO:0000313" key="9">
    <source>
        <dbReference type="Proteomes" id="UP000269721"/>
    </source>
</evidence>
<dbReference type="Gene3D" id="1.20.5.2950">
    <property type="match status" value="1"/>
</dbReference>
<evidence type="ECO:0000256" key="4">
    <source>
        <dbReference type="ARBA" id="ARBA00023065"/>
    </source>
</evidence>
<proteinExistence type="inferred from homology"/>
<keyword evidence="6" id="KW-0175">Coiled coil</keyword>
<feature type="region of interest" description="Disordered" evidence="7">
    <location>
        <begin position="1"/>
        <end position="32"/>
    </location>
</feature>
<dbReference type="PANTHER" id="PTHR12713:SF11">
    <property type="entry name" value="V-TYPE PROTON ATPASE SUBUNIT G"/>
    <property type="match status" value="1"/>
</dbReference>
<keyword evidence="9" id="KW-1185">Reference proteome</keyword>
<keyword evidence="3 5" id="KW-0375">Hydrogen ion transport</keyword>
<evidence type="ECO:0000256" key="5">
    <source>
        <dbReference type="RuleBase" id="RU364019"/>
    </source>
</evidence>
<feature type="coiled-coil region" evidence="6">
    <location>
        <begin position="56"/>
        <end position="87"/>
    </location>
</feature>
<sequence>MSCNAWHEWGEELPPWPLAERSREQEKAQSAQGIQTLLEAEKDASKIVAKARQYRIQRLKDARTEAAKEIEALKAERNKEFANFEKQYSGSSDDTFSKVNAETETRLVEVAEAYQKNREAVFDLLMEKVVTVEPK</sequence>
<evidence type="ECO:0000313" key="8">
    <source>
        <dbReference type="EMBL" id="RKO85369.1"/>
    </source>
</evidence>
<dbReference type="GO" id="GO:0046961">
    <property type="term" value="F:proton-transporting ATPase activity, rotational mechanism"/>
    <property type="evidence" value="ECO:0007669"/>
    <property type="project" value="InterPro"/>
</dbReference>
<keyword evidence="4 5" id="KW-0406">Ion transport</keyword>
<evidence type="ECO:0000256" key="6">
    <source>
        <dbReference type="SAM" id="Coils"/>
    </source>
</evidence>